<evidence type="ECO:0000313" key="7">
    <source>
        <dbReference type="Proteomes" id="UP000036700"/>
    </source>
</evidence>
<sequence length="362" mass="40338">MPSSDQPTAALKGRGATSNQVERFSAWSREPDETIESANAAHEHVVQFKTHVTDEIARRIISRNNSPDVPFDRSINPYRGCEHGCIYCFARPTHAYLGLSPGLDFETELYAKRNAAELLRVELSKPNYRPAILALGANTDPYQPIERGLAITRSILEVLEDFNHPVGITTKSALVVRDLDILSRMAGKGLVRVFLSVGTLDADLARLLEPRANTPGRRIEAIRRLAQAGVPAGVIVAPIIPALNDYDIERVLEVAAQAGAEGAGYVMLRLLLEVHDLFVKWLHAHFPSRAAHVMSLIEQVRDGRHNDANFGSRMRGTGQYAELVRRRFELACRRNGLNMARRQLDATRFRRPDAHSAQLDLF</sequence>
<dbReference type="InterPro" id="IPR040086">
    <property type="entry name" value="MJ0683-like"/>
</dbReference>
<keyword evidence="1" id="KW-0479">Metal-binding</keyword>
<evidence type="ECO:0000256" key="4">
    <source>
        <dbReference type="SAM" id="MobiDB-lite"/>
    </source>
</evidence>
<dbReference type="PANTHER" id="PTHR43432:SF3">
    <property type="entry name" value="SLR0285 PROTEIN"/>
    <property type="match status" value="1"/>
</dbReference>
<dbReference type="KEGG" id="ptx:ABW99_11015"/>
<keyword evidence="6" id="KW-0456">Lyase</keyword>
<dbReference type="SFLD" id="SFLDS00029">
    <property type="entry name" value="Radical_SAM"/>
    <property type="match status" value="1"/>
</dbReference>
<dbReference type="SFLD" id="SFLDG01084">
    <property type="entry name" value="Uncharacterised_Radical_SAM_Su"/>
    <property type="match status" value="1"/>
</dbReference>
<evidence type="ECO:0000256" key="2">
    <source>
        <dbReference type="ARBA" id="ARBA00023004"/>
    </source>
</evidence>
<feature type="region of interest" description="Disordered" evidence="4">
    <location>
        <begin position="1"/>
        <end position="22"/>
    </location>
</feature>
<dbReference type="PANTHER" id="PTHR43432">
    <property type="entry name" value="SLR0285 PROTEIN"/>
    <property type="match status" value="1"/>
</dbReference>
<dbReference type="STRING" id="445709.ABW99_11015"/>
<evidence type="ECO:0000256" key="3">
    <source>
        <dbReference type="ARBA" id="ARBA00023014"/>
    </source>
</evidence>
<dbReference type="SMART" id="SM00729">
    <property type="entry name" value="Elp3"/>
    <property type="match status" value="1"/>
</dbReference>
<gene>
    <name evidence="6" type="ORF">ABW99_11015</name>
</gene>
<dbReference type="AlphaFoldDB" id="A0A0G3ENK7"/>
<dbReference type="InterPro" id="IPR007197">
    <property type="entry name" value="rSAM"/>
</dbReference>
<keyword evidence="7" id="KW-1185">Reference proteome</keyword>
<dbReference type="InterPro" id="IPR006638">
    <property type="entry name" value="Elp3/MiaA/NifB-like_rSAM"/>
</dbReference>
<dbReference type="Proteomes" id="UP000036700">
    <property type="component" value="Chromosome"/>
</dbReference>
<evidence type="ECO:0000259" key="5">
    <source>
        <dbReference type="PROSITE" id="PS51918"/>
    </source>
</evidence>
<evidence type="ECO:0000256" key="1">
    <source>
        <dbReference type="ARBA" id="ARBA00022723"/>
    </source>
</evidence>
<keyword evidence="2" id="KW-0408">Iron</keyword>
<dbReference type="SUPFAM" id="SSF102114">
    <property type="entry name" value="Radical SAM enzymes"/>
    <property type="match status" value="1"/>
</dbReference>
<organism evidence="6 7">
    <name type="scientific">Pandoraea thiooxydans</name>
    <dbReference type="NCBI Taxonomy" id="445709"/>
    <lineage>
        <taxon>Bacteria</taxon>
        <taxon>Pseudomonadati</taxon>
        <taxon>Pseudomonadota</taxon>
        <taxon>Betaproteobacteria</taxon>
        <taxon>Burkholderiales</taxon>
        <taxon>Burkholderiaceae</taxon>
        <taxon>Pandoraea</taxon>
    </lineage>
</organism>
<evidence type="ECO:0000313" key="6">
    <source>
        <dbReference type="EMBL" id="AKJ68663.2"/>
    </source>
</evidence>
<dbReference type="PROSITE" id="PS51918">
    <property type="entry name" value="RADICAL_SAM"/>
    <property type="match status" value="1"/>
</dbReference>
<dbReference type="Pfam" id="PF04055">
    <property type="entry name" value="Radical_SAM"/>
    <property type="match status" value="1"/>
</dbReference>
<dbReference type="GO" id="GO:0046872">
    <property type="term" value="F:metal ion binding"/>
    <property type="evidence" value="ECO:0007669"/>
    <property type="project" value="UniProtKB-KW"/>
</dbReference>
<dbReference type="CDD" id="cd01335">
    <property type="entry name" value="Radical_SAM"/>
    <property type="match status" value="1"/>
</dbReference>
<reference evidence="7" key="1">
    <citation type="submission" date="2015-06" db="EMBL/GenBank/DDBJ databases">
        <authorList>
            <person name="Lim Y.L."/>
            <person name="Ee R."/>
            <person name="Yong D."/>
            <person name="How K.Y."/>
            <person name="Yin W.F."/>
            <person name="Chan K.G."/>
        </authorList>
    </citation>
    <scope>NUCLEOTIDE SEQUENCE [LARGE SCALE GENOMIC DNA]</scope>
    <source>
        <strain evidence="7">DSM 25325</strain>
    </source>
</reference>
<dbReference type="EMBL" id="CP011568">
    <property type="protein sequence ID" value="AKJ68663.2"/>
    <property type="molecule type" value="Genomic_DNA"/>
</dbReference>
<dbReference type="GO" id="GO:0016829">
    <property type="term" value="F:lyase activity"/>
    <property type="evidence" value="ECO:0007669"/>
    <property type="project" value="UniProtKB-KW"/>
</dbReference>
<dbReference type="InterPro" id="IPR058240">
    <property type="entry name" value="rSAM_sf"/>
</dbReference>
<dbReference type="Gene3D" id="3.80.30.30">
    <property type="match status" value="1"/>
</dbReference>
<dbReference type="GO" id="GO:0051536">
    <property type="term" value="F:iron-sulfur cluster binding"/>
    <property type="evidence" value="ECO:0007669"/>
    <property type="project" value="UniProtKB-KW"/>
</dbReference>
<keyword evidence="3" id="KW-0411">Iron-sulfur</keyword>
<feature type="domain" description="Radical SAM core" evidence="5">
    <location>
        <begin position="67"/>
        <end position="309"/>
    </location>
</feature>
<dbReference type="OrthoDB" id="9785699at2"/>
<dbReference type="NCBIfam" id="NF033668">
    <property type="entry name" value="rSAM_PA0069"/>
    <property type="match status" value="1"/>
</dbReference>
<accession>A0A0G3ENK7</accession>
<proteinExistence type="predicted"/>
<name>A0A0G3ENK7_9BURK</name>
<dbReference type="RefSeq" id="WP_052892678.1">
    <property type="nucleotide sequence ID" value="NZ_CP011568.3"/>
</dbReference>
<protein>
    <submittedName>
        <fullName evidence="6">DNA repair photolyase</fullName>
    </submittedName>
</protein>